<sequence>MLYHALTQYHGLAYTACDIRALLIHTDGIIELLGYVNYAGVCNTLPYTSGAFSTKYITLTMSETWRSEVSKLYKISMC</sequence>
<name>A0A8X6YWD2_9ARAC</name>
<accession>A0A8X6YWD2</accession>
<organism evidence="1 2">
    <name type="scientific">Trichonephila inaurata madagascariensis</name>
    <dbReference type="NCBI Taxonomy" id="2747483"/>
    <lineage>
        <taxon>Eukaryota</taxon>
        <taxon>Metazoa</taxon>
        <taxon>Ecdysozoa</taxon>
        <taxon>Arthropoda</taxon>
        <taxon>Chelicerata</taxon>
        <taxon>Arachnida</taxon>
        <taxon>Araneae</taxon>
        <taxon>Araneomorphae</taxon>
        <taxon>Entelegynae</taxon>
        <taxon>Araneoidea</taxon>
        <taxon>Nephilidae</taxon>
        <taxon>Trichonephila</taxon>
        <taxon>Trichonephila inaurata</taxon>
    </lineage>
</organism>
<comment type="caution">
    <text evidence="1">The sequence shown here is derived from an EMBL/GenBank/DDBJ whole genome shotgun (WGS) entry which is preliminary data.</text>
</comment>
<evidence type="ECO:0000313" key="2">
    <source>
        <dbReference type="Proteomes" id="UP000886998"/>
    </source>
</evidence>
<dbReference type="Proteomes" id="UP000886998">
    <property type="component" value="Unassembled WGS sequence"/>
</dbReference>
<protein>
    <submittedName>
        <fullName evidence="1">Uncharacterized protein</fullName>
    </submittedName>
</protein>
<reference evidence="1" key="1">
    <citation type="submission" date="2020-08" db="EMBL/GenBank/DDBJ databases">
        <title>Multicomponent nature underlies the extraordinary mechanical properties of spider dragline silk.</title>
        <authorList>
            <person name="Kono N."/>
            <person name="Nakamura H."/>
            <person name="Mori M."/>
            <person name="Yoshida Y."/>
            <person name="Ohtoshi R."/>
            <person name="Malay A.D."/>
            <person name="Moran D.A.P."/>
            <person name="Tomita M."/>
            <person name="Numata K."/>
            <person name="Arakawa K."/>
        </authorList>
    </citation>
    <scope>NUCLEOTIDE SEQUENCE</scope>
</reference>
<proteinExistence type="predicted"/>
<dbReference type="EMBL" id="BMAV01023400">
    <property type="protein sequence ID" value="GFY79089.1"/>
    <property type="molecule type" value="Genomic_DNA"/>
</dbReference>
<evidence type="ECO:0000313" key="1">
    <source>
        <dbReference type="EMBL" id="GFY79089.1"/>
    </source>
</evidence>
<gene>
    <name evidence="1" type="ORF">TNIN_378741</name>
</gene>
<keyword evidence="2" id="KW-1185">Reference proteome</keyword>
<dbReference type="AlphaFoldDB" id="A0A8X6YWD2"/>